<reference evidence="1" key="2">
    <citation type="submission" date="2020-05" db="EMBL/GenBank/DDBJ databases">
        <authorList>
            <person name="Kim H.-S."/>
            <person name="Proctor R.H."/>
            <person name="Brown D.W."/>
        </authorList>
    </citation>
    <scope>NUCLEOTIDE SEQUENCE</scope>
    <source>
        <strain evidence="1">NRRL 20472</strain>
    </source>
</reference>
<dbReference type="AlphaFoldDB" id="A0A8H4SPF9"/>
<gene>
    <name evidence="1" type="ORF">FSARC_15053</name>
</gene>
<dbReference type="OrthoDB" id="5099051at2759"/>
<dbReference type="Proteomes" id="UP000622797">
    <property type="component" value="Unassembled WGS sequence"/>
</dbReference>
<dbReference type="EMBL" id="JABEXW010001776">
    <property type="protein sequence ID" value="KAF4943094.1"/>
    <property type="molecule type" value="Genomic_DNA"/>
</dbReference>
<organism evidence="1 2">
    <name type="scientific">Fusarium sarcochroum</name>
    <dbReference type="NCBI Taxonomy" id="1208366"/>
    <lineage>
        <taxon>Eukaryota</taxon>
        <taxon>Fungi</taxon>
        <taxon>Dikarya</taxon>
        <taxon>Ascomycota</taxon>
        <taxon>Pezizomycotina</taxon>
        <taxon>Sordariomycetes</taxon>
        <taxon>Hypocreomycetidae</taxon>
        <taxon>Hypocreales</taxon>
        <taxon>Nectriaceae</taxon>
        <taxon>Fusarium</taxon>
        <taxon>Fusarium lateritium species complex</taxon>
    </lineage>
</organism>
<accession>A0A8H4SPF9</accession>
<sequence length="319" mass="35821">MKTTGANKRAVRMRTARSNINPYYILLYYDHCHPDKGTNKMIRASFAIKDYAGVTVNIYHKPDATTVMAECDLEELPTVPSELVSLESPIENSVIPDDEYALREWMFADLVDSVPASNEDVLLSEFQAWEENYTNVICAVQNLQQQRNSTCFTPAYAASACNDYSFREIERPDSPRSFHSAPGTLERYLFTEIARGSGLHGQDVGQLGTKRDEQTVFNMKRQSTGWFHHLMSIDDKLLPGFHAGTVARLGLVPVCTRRSIKKRAKQGTARAPRVDIEDCPQDIQKIVFAAPFAVAEGQRLKQISEICLEDFLGAGSFWG</sequence>
<keyword evidence="2" id="KW-1185">Reference proteome</keyword>
<evidence type="ECO:0000313" key="1">
    <source>
        <dbReference type="EMBL" id="KAF4943094.1"/>
    </source>
</evidence>
<evidence type="ECO:0000313" key="2">
    <source>
        <dbReference type="Proteomes" id="UP000622797"/>
    </source>
</evidence>
<comment type="caution">
    <text evidence="1">The sequence shown here is derived from an EMBL/GenBank/DDBJ whole genome shotgun (WGS) entry which is preliminary data.</text>
</comment>
<proteinExistence type="predicted"/>
<reference evidence="1" key="1">
    <citation type="journal article" date="2020" name="BMC Genomics">
        <title>Correction to: Identification and distribution of gene clusters required for synthesis of sphingolipid metabolism inhibitors in diverse species of the filamentous fungus Fusarium.</title>
        <authorList>
            <person name="Kim H.S."/>
            <person name="Lohmar J.M."/>
            <person name="Busman M."/>
            <person name="Brown D.W."/>
            <person name="Naumann T.A."/>
            <person name="Divon H.H."/>
            <person name="Lysoe E."/>
            <person name="Uhlig S."/>
            <person name="Proctor R.H."/>
        </authorList>
    </citation>
    <scope>NUCLEOTIDE SEQUENCE</scope>
    <source>
        <strain evidence="1">NRRL 20472</strain>
    </source>
</reference>
<protein>
    <submittedName>
        <fullName evidence="1">Uncharacterized protein</fullName>
    </submittedName>
</protein>
<name>A0A8H4SPF9_9HYPO</name>